<organism evidence="2 4">
    <name type="scientific">Pseudomonas grimontii</name>
    <dbReference type="NCBI Taxonomy" id="129847"/>
    <lineage>
        <taxon>Bacteria</taxon>
        <taxon>Pseudomonadati</taxon>
        <taxon>Pseudomonadota</taxon>
        <taxon>Gammaproteobacteria</taxon>
        <taxon>Pseudomonadales</taxon>
        <taxon>Pseudomonadaceae</taxon>
        <taxon>Pseudomonas</taxon>
    </lineage>
</organism>
<keyword evidence="3" id="KW-1185">Reference proteome</keyword>
<dbReference type="AlphaFoldDB" id="A0A1H1DUJ5"/>
<protein>
    <submittedName>
        <fullName evidence="2">Uncharacterized protein</fullName>
    </submittedName>
</protein>
<evidence type="ECO:0000313" key="4">
    <source>
        <dbReference type="Proteomes" id="UP000317267"/>
    </source>
</evidence>
<evidence type="ECO:0000313" key="3">
    <source>
        <dbReference type="Proteomes" id="UP000198740"/>
    </source>
</evidence>
<evidence type="ECO:0000313" key="1">
    <source>
        <dbReference type="EMBL" id="SDQ80155.1"/>
    </source>
</evidence>
<dbReference type="EMBL" id="FNKM01000002">
    <property type="protein sequence ID" value="SDQ80155.1"/>
    <property type="molecule type" value="Genomic_DNA"/>
</dbReference>
<gene>
    <name evidence="2" type="ORF">FIV39_07235</name>
    <name evidence="1" type="ORF">SAMN04490186_2008</name>
</gene>
<accession>A0A1H1DUJ5</accession>
<dbReference type="Proteomes" id="UP000317267">
    <property type="component" value="Unassembled WGS sequence"/>
</dbReference>
<sequence length="281" mass="30955">MSKIKERAGEVRTKIKLNDETHPFNPHTTTTRLKDNFIFLNAYENAFSPFRTYAVELILENGTPPGDYPLNGNPGNKIKLVYLPPNTNLLNHYADKFGNFHLTETATLERVIGSFDCVAISVNEEITAKANLDLGVVSFDQELRPSSTGILKGTLQDTSKANSENFVATQVVMEFVGGTGPNSFLQVIAKVKGAPEERQLHLHIPRARLGEHQLPITTNEDGTSALATLIYNGVHHATEGTINYQYDNVAQHFSGDLEFQANGGITFKDGKFDISGLIPPR</sequence>
<evidence type="ECO:0000313" key="2">
    <source>
        <dbReference type="EMBL" id="TWR68275.1"/>
    </source>
</evidence>
<dbReference type="RefSeq" id="WP_090401427.1">
    <property type="nucleotide sequence ID" value="NZ_FNKM01000002.1"/>
</dbReference>
<dbReference type="OrthoDB" id="7030257at2"/>
<proteinExistence type="predicted"/>
<reference evidence="1 3" key="1">
    <citation type="submission" date="2016-10" db="EMBL/GenBank/DDBJ databases">
        <authorList>
            <person name="Varghese N."/>
            <person name="Submissions S."/>
        </authorList>
    </citation>
    <scope>NUCLEOTIDE SEQUENCE [LARGE SCALE GENOMIC DNA]</scope>
    <source>
        <strain evidence="1 3">BS2976</strain>
    </source>
</reference>
<dbReference type="EMBL" id="VFES01000003">
    <property type="protein sequence ID" value="TWR68275.1"/>
    <property type="molecule type" value="Genomic_DNA"/>
</dbReference>
<reference evidence="2 4" key="2">
    <citation type="submission" date="2019-06" db="EMBL/GenBank/DDBJ databases">
        <title>Pseudomonas bimorpha sp. nov. isolated from bovine raw milk and skim milk concentrate.</title>
        <authorList>
            <person name="Hofmann K."/>
            <person name="Huptas C."/>
            <person name="Doll E."/>
            <person name="Scherer S."/>
            <person name="Wenning M."/>
        </authorList>
    </citation>
    <scope>NUCLEOTIDE SEQUENCE [LARGE SCALE GENOMIC DNA]</scope>
    <source>
        <strain evidence="2 4">DSM 17515</strain>
    </source>
</reference>
<comment type="caution">
    <text evidence="2">The sequence shown here is derived from an EMBL/GenBank/DDBJ whole genome shotgun (WGS) entry which is preliminary data.</text>
</comment>
<dbReference type="Proteomes" id="UP000198740">
    <property type="component" value="Unassembled WGS sequence"/>
</dbReference>
<name>A0A1H1DUJ5_9PSED</name>